<sequence>MLGCLLSYQENRLITTALPFLQDKSDQKILVLLSHMAADNSHWKVLQQQKEAHLLFMGPHAYVSPQWYSSPVNAPTWNYVMSVLRVTIEIIQERSALLALMQKTVMHFEKRYAQPSQINLQPERLERLLGRIVGLRLSVTDVQEKAQLNQNRSIDDQYSVAKYLADSDNDNSNFIAKMMLNNLRDMP</sequence>
<comment type="caution">
    <text evidence="1">The sequence shown here is derived from an EMBL/GenBank/DDBJ whole genome shotgun (WGS) entry which is preliminary data.</text>
</comment>
<reference evidence="1 2" key="1">
    <citation type="journal article" date="2013" name="Syst. Appl. Microbiol.">
        <title>Phylogenetic position and virulence apparatus of the pear flower necrosis pathogen Erwinia piriflorinigrans CFBP 5888T as assessed by comparative genomics.</title>
        <authorList>
            <person name="Smits T.H."/>
            <person name="Rezzonico F."/>
            <person name="Lopez M.M."/>
            <person name="Blom J."/>
            <person name="Goesmann A."/>
            <person name="Frey J.E."/>
            <person name="Duffy B."/>
        </authorList>
    </citation>
    <scope>NUCLEOTIDE SEQUENCE [LARGE SCALE GENOMIC DNA]</scope>
    <source>
        <strain evidence="2">CFBP5888</strain>
    </source>
</reference>
<dbReference type="AlphaFoldDB" id="V5Z999"/>
<dbReference type="Proteomes" id="UP000018217">
    <property type="component" value="Unassembled WGS sequence"/>
</dbReference>
<proteinExistence type="predicted"/>
<protein>
    <submittedName>
        <fullName evidence="1">Protease synthase and sporulation protein PAI 2</fullName>
    </submittedName>
</protein>
<dbReference type="Gene3D" id="2.30.110.10">
    <property type="entry name" value="Electron Transport, Fmn-binding Protein, Chain A"/>
    <property type="match status" value="1"/>
</dbReference>
<dbReference type="GO" id="GO:0006508">
    <property type="term" value="P:proteolysis"/>
    <property type="evidence" value="ECO:0007669"/>
    <property type="project" value="UniProtKB-KW"/>
</dbReference>
<dbReference type="PIRSF" id="PIRSF010372">
    <property type="entry name" value="PaiB"/>
    <property type="match status" value="1"/>
</dbReference>
<evidence type="ECO:0000313" key="1">
    <source>
        <dbReference type="EMBL" id="CCG87601.1"/>
    </source>
</evidence>
<keyword evidence="1" id="KW-0645">Protease</keyword>
<dbReference type="InterPro" id="IPR012349">
    <property type="entry name" value="Split_barrel_FMN-bd"/>
</dbReference>
<dbReference type="GO" id="GO:0008233">
    <property type="term" value="F:peptidase activity"/>
    <property type="evidence" value="ECO:0007669"/>
    <property type="project" value="UniProtKB-KW"/>
</dbReference>
<evidence type="ECO:0000313" key="2">
    <source>
        <dbReference type="Proteomes" id="UP000018217"/>
    </source>
</evidence>
<dbReference type="InterPro" id="IPR007396">
    <property type="entry name" value="TR_PAI2-type"/>
</dbReference>
<name>V5Z999_9GAMM</name>
<keyword evidence="2" id="KW-1185">Reference proteome</keyword>
<dbReference type="EMBL" id="CAHS01000015">
    <property type="protein sequence ID" value="CCG87601.1"/>
    <property type="molecule type" value="Genomic_DNA"/>
</dbReference>
<dbReference type="PANTHER" id="PTHR35802">
    <property type="entry name" value="PROTEASE SYNTHASE AND SPORULATION PROTEIN PAI 2"/>
    <property type="match status" value="1"/>
</dbReference>
<organism evidence="1 2">
    <name type="scientific">Erwinia piriflorinigrans CFBP 5888</name>
    <dbReference type="NCBI Taxonomy" id="1161919"/>
    <lineage>
        <taxon>Bacteria</taxon>
        <taxon>Pseudomonadati</taxon>
        <taxon>Pseudomonadota</taxon>
        <taxon>Gammaproteobacteria</taxon>
        <taxon>Enterobacterales</taxon>
        <taxon>Erwiniaceae</taxon>
        <taxon>Erwinia</taxon>
    </lineage>
</organism>
<dbReference type="Pfam" id="PF04299">
    <property type="entry name" value="FMN_bind_2"/>
    <property type="match status" value="1"/>
</dbReference>
<dbReference type="PANTHER" id="PTHR35802:SF1">
    <property type="entry name" value="PROTEASE SYNTHASE AND SPORULATION PROTEIN PAI 2"/>
    <property type="match status" value="1"/>
</dbReference>
<dbReference type="SUPFAM" id="SSF50475">
    <property type="entry name" value="FMN-binding split barrel"/>
    <property type="match status" value="1"/>
</dbReference>
<dbReference type="STRING" id="1161919.EPIR_2236"/>
<accession>V5Z999</accession>
<keyword evidence="1" id="KW-0378">Hydrolase</keyword>
<gene>
    <name evidence="1" type="primary">paiB</name>
    <name evidence="1" type="ORF">EPIR_2236</name>
</gene>